<dbReference type="OrthoDB" id="1001981at2759"/>
<keyword evidence="2" id="KW-1185">Reference proteome</keyword>
<sequence>MKRAPKTTAKKKVQFRHIEVEEPIMERLDYDQSATMHRGFGGILSVRMKLIPKKLAGWLLEKYNPWDNSLNLTNGKLLIDEEDVYGTLGLPMGEHEIIEGHSSDADIEFLELWRRRWYVKRAGPLIGSMDEVILDRGGHRQEFITDFIMYAISTCIVGNANGACHFRVVEVQFRRRKVERSFPTAINWDTDKVRNRDKEEQETREYRKGRLIARIDY</sequence>
<gene>
    <name evidence="1" type="ORF">Cgig2_001052</name>
</gene>
<organism evidence="1 2">
    <name type="scientific">Carnegiea gigantea</name>
    <dbReference type="NCBI Taxonomy" id="171969"/>
    <lineage>
        <taxon>Eukaryota</taxon>
        <taxon>Viridiplantae</taxon>
        <taxon>Streptophyta</taxon>
        <taxon>Embryophyta</taxon>
        <taxon>Tracheophyta</taxon>
        <taxon>Spermatophyta</taxon>
        <taxon>Magnoliopsida</taxon>
        <taxon>eudicotyledons</taxon>
        <taxon>Gunneridae</taxon>
        <taxon>Pentapetalae</taxon>
        <taxon>Caryophyllales</taxon>
        <taxon>Cactineae</taxon>
        <taxon>Cactaceae</taxon>
        <taxon>Cactoideae</taxon>
        <taxon>Echinocereeae</taxon>
        <taxon>Carnegiea</taxon>
    </lineage>
</organism>
<reference evidence="1" key="1">
    <citation type="submission" date="2022-04" db="EMBL/GenBank/DDBJ databases">
        <title>Carnegiea gigantea Genome sequencing and assembly v2.</title>
        <authorList>
            <person name="Copetti D."/>
            <person name="Sanderson M.J."/>
            <person name="Burquez A."/>
            <person name="Wojciechowski M.F."/>
        </authorList>
    </citation>
    <scope>NUCLEOTIDE SEQUENCE</scope>
    <source>
        <strain evidence="1">SGP5-SGP5p</strain>
        <tissue evidence="1">Aerial part</tissue>
    </source>
</reference>
<comment type="caution">
    <text evidence="1">The sequence shown here is derived from an EMBL/GenBank/DDBJ whole genome shotgun (WGS) entry which is preliminary data.</text>
</comment>
<accession>A0A9Q1JQL0</accession>
<evidence type="ECO:0000313" key="1">
    <source>
        <dbReference type="EMBL" id="KAJ8429092.1"/>
    </source>
</evidence>
<name>A0A9Q1JQL0_9CARY</name>
<evidence type="ECO:0000313" key="2">
    <source>
        <dbReference type="Proteomes" id="UP001153076"/>
    </source>
</evidence>
<protein>
    <submittedName>
        <fullName evidence="1">Uncharacterized protein</fullName>
    </submittedName>
</protein>
<dbReference type="Proteomes" id="UP001153076">
    <property type="component" value="Unassembled WGS sequence"/>
</dbReference>
<dbReference type="AlphaFoldDB" id="A0A9Q1JQL0"/>
<dbReference type="EMBL" id="JAKOGI010000938">
    <property type="protein sequence ID" value="KAJ8429092.1"/>
    <property type="molecule type" value="Genomic_DNA"/>
</dbReference>
<proteinExistence type="predicted"/>